<feature type="transmembrane region" description="Helical" evidence="12">
    <location>
        <begin position="247"/>
        <end position="266"/>
    </location>
</feature>
<comment type="pathway">
    <text evidence="1">Carbohydrate biosynthesis; Calvin cycle.</text>
</comment>
<evidence type="ECO:0000313" key="14">
    <source>
        <dbReference type="EMBL" id="MDH8678312.1"/>
    </source>
</evidence>
<keyword evidence="4" id="KW-0602">Photosynthesis</keyword>
<dbReference type="PROSITE" id="PS00567">
    <property type="entry name" value="PHOSPHORIBULOKINASE"/>
    <property type="match status" value="1"/>
</dbReference>
<reference evidence="14 15" key="1">
    <citation type="submission" date="2023-04" db="EMBL/GenBank/DDBJ databases">
        <title>Fusibacter bizertensis strain WBS, isolated from littoral bottom sediments of the Arctic seas - biochemical and genomic analysis.</title>
        <authorList>
            <person name="Brioukhanov A.L."/>
        </authorList>
    </citation>
    <scope>NUCLEOTIDE SEQUENCE [LARGE SCALE GENOMIC DNA]</scope>
    <source>
        <strain evidence="14 15">WBS</strain>
    </source>
</reference>
<evidence type="ECO:0000256" key="6">
    <source>
        <dbReference type="ARBA" id="ARBA00022679"/>
    </source>
</evidence>
<proteinExistence type="inferred from homology"/>
<feature type="transmembrane region" description="Helical" evidence="12">
    <location>
        <begin position="200"/>
        <end position="227"/>
    </location>
</feature>
<comment type="catalytic activity">
    <reaction evidence="10 11">
        <text>D-ribulose 5-phosphate + ATP = D-ribulose 1,5-bisphosphate + ADP + H(+)</text>
        <dbReference type="Rhea" id="RHEA:19365"/>
        <dbReference type="ChEBI" id="CHEBI:15378"/>
        <dbReference type="ChEBI" id="CHEBI:30616"/>
        <dbReference type="ChEBI" id="CHEBI:57870"/>
        <dbReference type="ChEBI" id="CHEBI:58121"/>
        <dbReference type="ChEBI" id="CHEBI:456216"/>
        <dbReference type="EC" id="2.7.1.19"/>
    </reaction>
</comment>
<dbReference type="InterPro" id="IPR027417">
    <property type="entry name" value="P-loop_NTPase"/>
</dbReference>
<dbReference type="Gene3D" id="3.40.50.300">
    <property type="entry name" value="P-loop containing nucleotide triphosphate hydrolases"/>
    <property type="match status" value="1"/>
</dbReference>
<evidence type="ECO:0000256" key="5">
    <source>
        <dbReference type="ARBA" id="ARBA00022567"/>
    </source>
</evidence>
<feature type="transmembrane region" description="Helical" evidence="12">
    <location>
        <begin position="273"/>
        <end position="289"/>
    </location>
</feature>
<evidence type="ECO:0000259" key="13">
    <source>
        <dbReference type="Pfam" id="PF00485"/>
    </source>
</evidence>
<keyword evidence="6" id="KW-0808">Transferase</keyword>
<dbReference type="Proteomes" id="UP001158045">
    <property type="component" value="Unassembled WGS sequence"/>
</dbReference>
<evidence type="ECO:0000313" key="15">
    <source>
        <dbReference type="Proteomes" id="UP001158045"/>
    </source>
</evidence>
<keyword evidence="12" id="KW-0472">Membrane</keyword>
<dbReference type="PANTHER" id="PTHR10285">
    <property type="entry name" value="URIDINE KINASE"/>
    <property type="match status" value="1"/>
</dbReference>
<dbReference type="EMBL" id="JARYZI010000005">
    <property type="protein sequence ID" value="MDH8678312.1"/>
    <property type="molecule type" value="Genomic_DNA"/>
</dbReference>
<evidence type="ECO:0000256" key="1">
    <source>
        <dbReference type="ARBA" id="ARBA00005215"/>
    </source>
</evidence>
<feature type="domain" description="Phosphoribulokinase/uridine kinase" evidence="13">
    <location>
        <begin position="381"/>
        <end position="558"/>
    </location>
</feature>
<evidence type="ECO:0000256" key="8">
    <source>
        <dbReference type="ARBA" id="ARBA00022777"/>
    </source>
</evidence>
<comment type="similarity">
    <text evidence="2 11">Belongs to the phosphoribulokinase family.</text>
</comment>
<evidence type="ECO:0000256" key="10">
    <source>
        <dbReference type="ARBA" id="ARBA00047663"/>
    </source>
</evidence>
<name>A0ABT6ND29_9FIRM</name>
<keyword evidence="9" id="KW-0067">ATP-binding</keyword>
<dbReference type="InterPro" id="IPR006082">
    <property type="entry name" value="PRK"/>
</dbReference>
<evidence type="ECO:0000256" key="12">
    <source>
        <dbReference type="SAM" id="Phobius"/>
    </source>
</evidence>
<evidence type="ECO:0000256" key="4">
    <source>
        <dbReference type="ARBA" id="ARBA00022531"/>
    </source>
</evidence>
<evidence type="ECO:0000256" key="7">
    <source>
        <dbReference type="ARBA" id="ARBA00022741"/>
    </source>
</evidence>
<keyword evidence="15" id="KW-1185">Reference proteome</keyword>
<feature type="transmembrane region" description="Helical" evidence="12">
    <location>
        <begin position="121"/>
        <end position="154"/>
    </location>
</feature>
<feature type="transmembrane region" description="Helical" evidence="12">
    <location>
        <begin position="91"/>
        <end position="109"/>
    </location>
</feature>
<feature type="transmembrane region" description="Helical" evidence="12">
    <location>
        <begin position="316"/>
        <end position="334"/>
    </location>
</feature>
<gene>
    <name evidence="14" type="ORF">QE109_09145</name>
</gene>
<evidence type="ECO:0000256" key="2">
    <source>
        <dbReference type="ARBA" id="ARBA00009719"/>
    </source>
</evidence>
<dbReference type="SUPFAM" id="SSF52540">
    <property type="entry name" value="P-loop containing nucleoside triphosphate hydrolases"/>
    <property type="match status" value="1"/>
</dbReference>
<comment type="caution">
    <text evidence="14">The sequence shown here is derived from an EMBL/GenBank/DDBJ whole genome shotgun (WGS) entry which is preliminary data.</text>
</comment>
<feature type="transmembrane region" description="Helical" evidence="12">
    <location>
        <begin position="160"/>
        <end position="188"/>
    </location>
</feature>
<protein>
    <recommendedName>
        <fullName evidence="3 11">Phosphoribulokinase</fullName>
        <ecNumber evidence="3 11">2.7.1.19</ecNumber>
    </recommendedName>
</protein>
<feature type="transmembrane region" description="Helical" evidence="12">
    <location>
        <begin position="346"/>
        <end position="366"/>
    </location>
</feature>
<feature type="transmembrane region" description="Helical" evidence="12">
    <location>
        <begin position="295"/>
        <end position="311"/>
    </location>
</feature>
<feature type="transmembrane region" description="Helical" evidence="12">
    <location>
        <begin position="9"/>
        <end position="29"/>
    </location>
</feature>
<dbReference type="PRINTS" id="PR00478">
    <property type="entry name" value="PHRIBLKINASE"/>
</dbReference>
<evidence type="ECO:0000256" key="11">
    <source>
        <dbReference type="RuleBase" id="RU004082"/>
    </source>
</evidence>
<dbReference type="EC" id="2.7.1.19" evidence="3 11"/>
<sequence>MNKLIKNKIFLSIVLITTIKLIIGTVLINRAQVDSVFDFVSTFSIGTSPWEVFYANGDYSVFPYPALMLYVYKFMQLLLSVFGTAPQWLRNLLYTLPILAADLGCFLVLNKMFPKKAWKIIYFFLLSPVVIYASFFLGHLDLIAIFFLLLSLYHLQKRHYISMSVALALGFSVKIPMLFALPLILVYLYRNIQRDRFKIIATSIASFLGVVVFISAPFTFSLSYISMVYLNPQQSLLYDLSLNMGNYQLYVAYLAVLVIYARFLMYEKVNKDLLHNFLAVVYSVFVLLVPPSENWYVWSFVLCSVLFISLLDRVKIAYALSALFSTMYLITFLYAPYLENLQHKNLVFTTFEGVLMFVVYVLYKYGIKSNRVYKKKEHATLIGIGGDSGVGKTTVKQSIVQLLGAENIVPIESDGDHKWGRGDQSWENITHLNPKANYLYRQAQYLKALKNGSNIERVEYNHDTGGFSEPLKVYANDFIIVAGLHPFYLPQTRKLIDIKIYLDTQESLRRHWKIRRDIATRGYSAEQITAQIEAREEDAQLYIHPQMNYADLIIQFFTDDLFQVGSDDNPRLKLKIKLSLDVEVEGILERIQEIGFESTHFYDTDMSFQHIIFENEVPKDVLKLIAESYIENIDELINGHEIIWKNGYQGMIQLFTLILLSHHFKKGEENEL</sequence>
<keyword evidence="12" id="KW-1133">Transmembrane helix</keyword>
<organism evidence="14 15">
    <name type="scientific">Fusibacter bizertensis</name>
    <dbReference type="NCBI Taxonomy" id="1488331"/>
    <lineage>
        <taxon>Bacteria</taxon>
        <taxon>Bacillati</taxon>
        <taxon>Bacillota</taxon>
        <taxon>Clostridia</taxon>
        <taxon>Eubacteriales</taxon>
        <taxon>Eubacteriales Family XII. Incertae Sedis</taxon>
        <taxon>Fusibacter</taxon>
    </lineage>
</organism>
<dbReference type="InterPro" id="IPR006083">
    <property type="entry name" value="PRK/URK"/>
</dbReference>
<keyword evidence="7" id="KW-0547">Nucleotide-binding</keyword>
<dbReference type="RefSeq" id="WP_281094295.1">
    <property type="nucleotide sequence ID" value="NZ_JARYZI010000005.1"/>
</dbReference>
<accession>A0ABT6ND29</accession>
<keyword evidence="12" id="KW-0812">Transmembrane</keyword>
<keyword evidence="5" id="KW-0113">Calvin cycle</keyword>
<evidence type="ECO:0000256" key="3">
    <source>
        <dbReference type="ARBA" id="ARBA00012042"/>
    </source>
</evidence>
<evidence type="ECO:0000256" key="9">
    <source>
        <dbReference type="ARBA" id="ARBA00022840"/>
    </source>
</evidence>
<keyword evidence="8" id="KW-0418">Kinase</keyword>
<dbReference type="Pfam" id="PF00485">
    <property type="entry name" value="PRK"/>
    <property type="match status" value="1"/>
</dbReference>